<dbReference type="WBParaSite" id="BTMF_0000189501-mRNA-1">
    <property type="protein sequence ID" value="BTMF_0000189501-mRNA-1"/>
    <property type="gene ID" value="BTMF_0000189501"/>
</dbReference>
<name>A0A0R3Q6E4_9BILA</name>
<evidence type="ECO:0000313" key="3">
    <source>
        <dbReference type="WBParaSite" id="BTMF_0000189501-mRNA-1"/>
    </source>
</evidence>
<organism evidence="3">
    <name type="scientific">Brugia timori</name>
    <dbReference type="NCBI Taxonomy" id="42155"/>
    <lineage>
        <taxon>Eukaryota</taxon>
        <taxon>Metazoa</taxon>
        <taxon>Ecdysozoa</taxon>
        <taxon>Nematoda</taxon>
        <taxon>Chromadorea</taxon>
        <taxon>Rhabditida</taxon>
        <taxon>Spirurina</taxon>
        <taxon>Spiruromorpha</taxon>
        <taxon>Filarioidea</taxon>
        <taxon>Onchocercidae</taxon>
        <taxon>Brugia</taxon>
    </lineage>
</organism>
<proteinExistence type="predicted"/>
<dbReference type="Proteomes" id="UP000280834">
    <property type="component" value="Unassembled WGS sequence"/>
</dbReference>
<evidence type="ECO:0000313" key="1">
    <source>
        <dbReference type="EMBL" id="VDO09729.1"/>
    </source>
</evidence>
<evidence type="ECO:0000313" key="2">
    <source>
        <dbReference type="Proteomes" id="UP000280834"/>
    </source>
</evidence>
<dbReference type="EMBL" id="UZAG01000853">
    <property type="protein sequence ID" value="VDO09729.1"/>
    <property type="molecule type" value="Genomic_DNA"/>
</dbReference>
<sequence length="54" mass="6376">MLSHENSFQISERKKAPSTLVLSAKQWKIEHLKVRHSLKLNCTIGSRIRYNNQR</sequence>
<accession>A0A0R3Q6E4</accession>
<reference evidence="1 2" key="2">
    <citation type="submission" date="2018-11" db="EMBL/GenBank/DDBJ databases">
        <authorList>
            <consortium name="Pathogen Informatics"/>
        </authorList>
    </citation>
    <scope>NUCLEOTIDE SEQUENCE [LARGE SCALE GENOMIC DNA]</scope>
</reference>
<keyword evidence="2" id="KW-1185">Reference proteome</keyword>
<reference evidence="3" key="1">
    <citation type="submission" date="2017-02" db="UniProtKB">
        <authorList>
            <consortium name="WormBaseParasite"/>
        </authorList>
    </citation>
    <scope>IDENTIFICATION</scope>
</reference>
<dbReference type="AlphaFoldDB" id="A0A0R3Q6E4"/>
<gene>
    <name evidence="1" type="ORF">BTMF_LOCUS1226</name>
</gene>
<protein>
    <submittedName>
        <fullName evidence="1 3">Uncharacterized protein</fullName>
    </submittedName>
</protein>